<protein>
    <submittedName>
        <fullName evidence="2">Uncharacterized protein</fullName>
    </submittedName>
</protein>
<feature type="region of interest" description="Disordered" evidence="1">
    <location>
        <begin position="80"/>
        <end position="102"/>
    </location>
</feature>
<accession>A0A8T1TN92</accession>
<name>A0A8T1TN92_9STRA</name>
<dbReference type="OrthoDB" id="109926at2759"/>
<evidence type="ECO:0000313" key="2">
    <source>
        <dbReference type="EMBL" id="KAG6941990.1"/>
    </source>
</evidence>
<proteinExistence type="predicted"/>
<dbReference type="Proteomes" id="UP000688947">
    <property type="component" value="Unassembled WGS sequence"/>
</dbReference>
<dbReference type="VEuPathDB" id="FungiDB:PC110_g12415"/>
<feature type="non-terminal residue" evidence="2">
    <location>
        <position position="1"/>
    </location>
</feature>
<comment type="caution">
    <text evidence="2">The sequence shown here is derived from an EMBL/GenBank/DDBJ whole genome shotgun (WGS) entry which is preliminary data.</text>
</comment>
<evidence type="ECO:0000256" key="1">
    <source>
        <dbReference type="SAM" id="MobiDB-lite"/>
    </source>
</evidence>
<organism evidence="2 3">
    <name type="scientific">Phytophthora cactorum</name>
    <dbReference type="NCBI Taxonomy" id="29920"/>
    <lineage>
        <taxon>Eukaryota</taxon>
        <taxon>Sar</taxon>
        <taxon>Stramenopiles</taxon>
        <taxon>Oomycota</taxon>
        <taxon>Peronosporomycetes</taxon>
        <taxon>Peronosporales</taxon>
        <taxon>Peronosporaceae</taxon>
        <taxon>Phytophthora</taxon>
    </lineage>
</organism>
<gene>
    <name evidence="2" type="ORF">JG687_00019324</name>
</gene>
<sequence>KTALENGQQNVVYTVCKNLPYSKTLAWGAILGRQEEIDLIFTQPDFGIHKRRKSMYRAMAMAAHNDHFDIVNEKCGKEIFREDESSDEEEEEEGGWRGGREKNPTMVVTARWPLHSKWVGLILPSTCTPMTATRLPRWKRC</sequence>
<dbReference type="AlphaFoldDB" id="A0A8T1TN92"/>
<reference evidence="2" key="1">
    <citation type="submission" date="2021-01" db="EMBL/GenBank/DDBJ databases">
        <title>Phytophthora aleatoria, a newly-described species from Pinus radiata is distinct from Phytophthora cactorum isolates based on comparative genomics.</title>
        <authorList>
            <person name="Mcdougal R."/>
            <person name="Panda P."/>
            <person name="Williams N."/>
            <person name="Studholme D.J."/>
        </authorList>
    </citation>
    <scope>NUCLEOTIDE SEQUENCE</scope>
    <source>
        <strain evidence="2">NZFS 3830</strain>
    </source>
</reference>
<dbReference type="EMBL" id="JAENGZ010003202">
    <property type="protein sequence ID" value="KAG6941990.1"/>
    <property type="molecule type" value="Genomic_DNA"/>
</dbReference>
<evidence type="ECO:0000313" key="3">
    <source>
        <dbReference type="Proteomes" id="UP000688947"/>
    </source>
</evidence>
<feature type="compositionally biased region" description="Acidic residues" evidence="1">
    <location>
        <begin position="84"/>
        <end position="93"/>
    </location>
</feature>